<keyword evidence="1" id="KW-0472">Membrane</keyword>
<dbReference type="RefSeq" id="WP_312747340.1">
    <property type="nucleotide sequence ID" value="NZ_CP116968.1"/>
</dbReference>
<name>A0AA96JWP7_9BACT</name>
<organism evidence="2 3">
    <name type="scientific">Candidatus Nitrospira neomarina</name>
    <dbReference type="NCBI Taxonomy" id="3020899"/>
    <lineage>
        <taxon>Bacteria</taxon>
        <taxon>Pseudomonadati</taxon>
        <taxon>Nitrospirota</taxon>
        <taxon>Nitrospiria</taxon>
        <taxon>Nitrospirales</taxon>
        <taxon>Nitrospiraceae</taxon>
        <taxon>Nitrospira</taxon>
    </lineage>
</organism>
<evidence type="ECO:0000313" key="2">
    <source>
        <dbReference type="EMBL" id="WNM63042.1"/>
    </source>
</evidence>
<accession>A0AA96JWP7</accession>
<keyword evidence="1" id="KW-0812">Transmembrane</keyword>
<dbReference type="EMBL" id="CP116968">
    <property type="protein sequence ID" value="WNM63042.1"/>
    <property type="molecule type" value="Genomic_DNA"/>
</dbReference>
<dbReference type="Proteomes" id="UP001302494">
    <property type="component" value="Chromosome"/>
</dbReference>
<gene>
    <name evidence="2" type="ORF">PQG83_04625</name>
</gene>
<dbReference type="KEGG" id="nneo:PQG83_04625"/>
<sequence length="329" mass="35636">MKPRVDPLDVIVAVGMFATIVGGLFLVVASYGSWEVPTPSSANNPITATSVMQSLQTSMGEGIVELAKLDYAFDNSIDHVAASLTHASKNLHAFNNKAPTPEIVQSRLVQAQAEREGRLQYLMGKSIVTLTGQGVRSGLLTANTLNAPVNDRIIKTAAKYGVLGQERFNGESQAILGRWIIQESQSRQRLHALLQERMGQAIVQKASMEHAYGTKHSALQTQLQALTVASIRSETPGMRLAQLSQSEQGIRPSLGATPSAAGVQISFSGLWSEKAFIAYGIAFLVLLPGVLIWSLTFPRASLEKTVNMDRILELTMELMPRATVKIRQG</sequence>
<feature type="transmembrane region" description="Helical" evidence="1">
    <location>
        <begin position="12"/>
        <end position="34"/>
    </location>
</feature>
<keyword evidence="3" id="KW-1185">Reference proteome</keyword>
<evidence type="ECO:0000256" key="1">
    <source>
        <dbReference type="SAM" id="Phobius"/>
    </source>
</evidence>
<feature type="transmembrane region" description="Helical" evidence="1">
    <location>
        <begin position="276"/>
        <end position="295"/>
    </location>
</feature>
<evidence type="ECO:0000313" key="3">
    <source>
        <dbReference type="Proteomes" id="UP001302494"/>
    </source>
</evidence>
<keyword evidence="1" id="KW-1133">Transmembrane helix</keyword>
<dbReference type="AlphaFoldDB" id="A0AA96JWP7"/>
<reference evidence="2 3" key="1">
    <citation type="submission" date="2023-01" db="EMBL/GenBank/DDBJ databases">
        <title>Cultivation and genomic characterization of new, ubiquitous marine nitrite-oxidizing bacteria from the Nitrospirales.</title>
        <authorList>
            <person name="Mueller A.J."/>
            <person name="Daebeler A."/>
            <person name="Herbold C.W."/>
            <person name="Kirkegaard R.H."/>
            <person name="Daims H."/>
        </authorList>
    </citation>
    <scope>NUCLEOTIDE SEQUENCE [LARGE SCALE GENOMIC DNA]</scope>
    <source>
        <strain evidence="2 3">DK</strain>
    </source>
</reference>
<proteinExistence type="predicted"/>
<protein>
    <submittedName>
        <fullName evidence="2">Uncharacterized protein</fullName>
    </submittedName>
</protein>